<dbReference type="Proteomes" id="UP001164539">
    <property type="component" value="Chromosome 13"/>
</dbReference>
<accession>A0ACC1WXU7</accession>
<protein>
    <submittedName>
        <fullName evidence="1">Pentatricopeptide repeat</fullName>
    </submittedName>
</protein>
<evidence type="ECO:0000313" key="1">
    <source>
        <dbReference type="EMBL" id="KAJ4703908.1"/>
    </source>
</evidence>
<name>A0ACC1WXU7_MELAZ</name>
<reference evidence="1 2" key="1">
    <citation type="journal article" date="2023" name="Science">
        <title>Complex scaffold remodeling in plant triterpene biosynthesis.</title>
        <authorList>
            <person name="De La Pena R."/>
            <person name="Hodgson H."/>
            <person name="Liu J.C."/>
            <person name="Stephenson M.J."/>
            <person name="Martin A.C."/>
            <person name="Owen C."/>
            <person name="Harkess A."/>
            <person name="Leebens-Mack J."/>
            <person name="Jimenez L.E."/>
            <person name="Osbourn A."/>
            <person name="Sattely E.S."/>
        </authorList>
    </citation>
    <scope>NUCLEOTIDE SEQUENCE [LARGE SCALE GENOMIC DNA]</scope>
    <source>
        <strain evidence="2">cv. JPN11</strain>
        <tissue evidence="1">Leaf</tissue>
    </source>
</reference>
<dbReference type="EMBL" id="CM051406">
    <property type="protein sequence ID" value="KAJ4703908.1"/>
    <property type="molecule type" value="Genomic_DNA"/>
</dbReference>
<proteinExistence type="predicted"/>
<gene>
    <name evidence="1" type="ORF">OWV82_023740</name>
</gene>
<evidence type="ECO:0000313" key="2">
    <source>
        <dbReference type="Proteomes" id="UP001164539"/>
    </source>
</evidence>
<organism evidence="1 2">
    <name type="scientific">Melia azedarach</name>
    <name type="common">Chinaberry tree</name>
    <dbReference type="NCBI Taxonomy" id="155640"/>
    <lineage>
        <taxon>Eukaryota</taxon>
        <taxon>Viridiplantae</taxon>
        <taxon>Streptophyta</taxon>
        <taxon>Embryophyta</taxon>
        <taxon>Tracheophyta</taxon>
        <taxon>Spermatophyta</taxon>
        <taxon>Magnoliopsida</taxon>
        <taxon>eudicotyledons</taxon>
        <taxon>Gunneridae</taxon>
        <taxon>Pentapetalae</taxon>
        <taxon>rosids</taxon>
        <taxon>malvids</taxon>
        <taxon>Sapindales</taxon>
        <taxon>Meliaceae</taxon>
        <taxon>Melia</taxon>
    </lineage>
</organism>
<comment type="caution">
    <text evidence="1">The sequence shown here is derived from an EMBL/GenBank/DDBJ whole genome shotgun (WGS) entry which is preliminary data.</text>
</comment>
<sequence length="583" mass="65433">MFSGFCLYKRSSIVSRAFHVGKEFANLSTEDIVFRAVCVNLRQRKWKVLEQMTPSFTNSLVSRVVCEFRQSPKLALEFYTWVGQSRHFSHSLESSCAIIHLLVNMRKFDEALSIMGNLMLANSVSPLEFTERLLDSYEICDATPAVFDALVRACTQIGATEGAYEVIQKLKVNGLVSIHAWNNFLSHLLKLNEIVRFWKVYKEVVSCGYVENANSFNLLIYALSCQKMGVMSGDNVLPNSVTYNCIINGFCKIGRVAVAEEILNDMIKAGVDCNVRTYATLIDGYARGGSSEESLRLCDDMVERGLVPNTVVYNSIIHWFLAEGDMEGASLLLSDMIEKHVYPDQFTYSILTKGLCRNGYVTQAFKFHNQVVEKHIIEDAFSHNILINYLCKSNNLAGAKQLLSSMIVRGLIPDISTYGALIDGYCKEGNIESAVQLYENMIKRIGLLDVITYNTLINGYCISGKIAEAFALFDEMRSAGISVDKVSYNILINYLCKFGCFQQAKELTKVMILHGVVPDFITYTTLCTNFSKNCSPEEVIELHDDMVLNGVIPDRQTYKAIISPLLGKKSAEEHGFMDLSNHH</sequence>
<keyword evidence="2" id="KW-1185">Reference proteome</keyword>